<dbReference type="InterPro" id="IPR008949">
    <property type="entry name" value="Isoprenoid_synthase_dom_sf"/>
</dbReference>
<protein>
    <submittedName>
        <fullName evidence="1">Squalene/phytoene synthase family protein</fullName>
    </submittedName>
</protein>
<organism evidence="1 2">
    <name type="scientific">Actinoallomurus acaciae</name>
    <dbReference type="NCBI Taxonomy" id="502577"/>
    <lineage>
        <taxon>Bacteria</taxon>
        <taxon>Bacillati</taxon>
        <taxon>Actinomycetota</taxon>
        <taxon>Actinomycetes</taxon>
        <taxon>Streptosporangiales</taxon>
        <taxon>Thermomonosporaceae</taxon>
        <taxon>Actinoallomurus</taxon>
    </lineage>
</organism>
<feature type="non-terminal residue" evidence="1">
    <location>
        <position position="1"/>
    </location>
</feature>
<gene>
    <name evidence="1" type="ORF">ACFFNX_50175</name>
</gene>
<evidence type="ECO:0000313" key="1">
    <source>
        <dbReference type="EMBL" id="MFB9840344.1"/>
    </source>
</evidence>
<dbReference type="Proteomes" id="UP001589627">
    <property type="component" value="Unassembled WGS sequence"/>
</dbReference>
<reference evidence="1 2" key="1">
    <citation type="submission" date="2024-09" db="EMBL/GenBank/DDBJ databases">
        <authorList>
            <person name="Sun Q."/>
            <person name="Mori K."/>
        </authorList>
    </citation>
    <scope>NUCLEOTIDE SEQUENCE [LARGE SCALE GENOMIC DNA]</scope>
    <source>
        <strain evidence="1 2">TBRC 0563</strain>
    </source>
</reference>
<proteinExistence type="predicted"/>
<accession>A0ABV5YZ25</accession>
<sequence length="106" mass="11786">DREVLADCRRSRSAEPRVRRALADQIARTREVYDRARPGIALLHPASRPCVATACRLYSQILDRIEAHDYNVFDGRVSVGTGRRLALAGGAVARSLWTRARASEAQ</sequence>
<dbReference type="EMBL" id="JBHLZP010001037">
    <property type="protein sequence ID" value="MFB9840344.1"/>
    <property type="molecule type" value="Genomic_DNA"/>
</dbReference>
<dbReference type="InterPro" id="IPR002060">
    <property type="entry name" value="Squ/phyt_synthse"/>
</dbReference>
<keyword evidence="2" id="KW-1185">Reference proteome</keyword>
<dbReference type="SUPFAM" id="SSF48576">
    <property type="entry name" value="Terpenoid synthases"/>
    <property type="match status" value="1"/>
</dbReference>
<dbReference type="PANTHER" id="PTHR31480">
    <property type="entry name" value="BIFUNCTIONAL LYCOPENE CYCLASE/PHYTOENE SYNTHASE"/>
    <property type="match status" value="1"/>
</dbReference>
<evidence type="ECO:0000313" key="2">
    <source>
        <dbReference type="Proteomes" id="UP001589627"/>
    </source>
</evidence>
<dbReference type="Gene3D" id="1.10.600.10">
    <property type="entry name" value="Farnesyl Diphosphate Synthase"/>
    <property type="match status" value="1"/>
</dbReference>
<dbReference type="RefSeq" id="WP_378213575.1">
    <property type="nucleotide sequence ID" value="NZ_JBHLZP010001037.1"/>
</dbReference>
<name>A0ABV5YZ25_9ACTN</name>
<dbReference type="Pfam" id="PF00494">
    <property type="entry name" value="SQS_PSY"/>
    <property type="match status" value="1"/>
</dbReference>
<comment type="caution">
    <text evidence="1">The sequence shown here is derived from an EMBL/GenBank/DDBJ whole genome shotgun (WGS) entry which is preliminary data.</text>
</comment>